<dbReference type="CDD" id="cd00805">
    <property type="entry name" value="TyrRS_core"/>
    <property type="match status" value="1"/>
</dbReference>
<keyword evidence="7 12" id="KW-0067">ATP-binding</keyword>
<reference evidence="14 15" key="1">
    <citation type="submission" date="2018-03" db="EMBL/GenBank/DDBJ databases">
        <authorList>
            <person name="Guldener U."/>
        </authorList>
    </citation>
    <scope>NUCLEOTIDE SEQUENCE [LARGE SCALE GENOMIC DNA]</scope>
    <source>
        <strain evidence="14 15">DAOM196992</strain>
    </source>
</reference>
<dbReference type="NCBIfam" id="TIGR00234">
    <property type="entry name" value="tyrS"/>
    <property type="match status" value="1"/>
</dbReference>
<dbReference type="PANTHER" id="PTHR46264:SF4">
    <property type="entry name" value="TYROSINE--TRNA LIGASE, CYTOPLASMIC"/>
    <property type="match status" value="1"/>
</dbReference>
<evidence type="ECO:0000313" key="15">
    <source>
        <dbReference type="Proteomes" id="UP000323386"/>
    </source>
</evidence>
<evidence type="ECO:0000256" key="5">
    <source>
        <dbReference type="ARBA" id="ARBA00022598"/>
    </source>
</evidence>
<dbReference type="FunFam" id="3.40.50.620:FF:000040">
    <property type="entry name" value="Tyrosine--tRNA ligase"/>
    <property type="match status" value="1"/>
</dbReference>
<dbReference type="GO" id="GO:0005524">
    <property type="term" value="F:ATP binding"/>
    <property type="evidence" value="ECO:0007669"/>
    <property type="project" value="UniProtKB-KW"/>
</dbReference>
<keyword evidence="5 12" id="KW-0436">Ligase</keyword>
<evidence type="ECO:0000256" key="6">
    <source>
        <dbReference type="ARBA" id="ARBA00022741"/>
    </source>
</evidence>
<evidence type="ECO:0000256" key="13">
    <source>
        <dbReference type="SAM" id="MobiDB-lite"/>
    </source>
</evidence>
<dbReference type="PANTHER" id="PTHR46264">
    <property type="entry name" value="TYROSINE-TRNA LIGASE"/>
    <property type="match status" value="1"/>
</dbReference>
<dbReference type="InterPro" id="IPR014729">
    <property type="entry name" value="Rossmann-like_a/b/a_fold"/>
</dbReference>
<dbReference type="InterPro" id="IPR002307">
    <property type="entry name" value="Tyr-tRNA-ligase"/>
</dbReference>
<dbReference type="FunFam" id="1.10.240.10:FF:000017">
    <property type="entry name" value="Tyrosine--tRNA ligase"/>
    <property type="match status" value="1"/>
</dbReference>
<proteinExistence type="inferred from homology"/>
<evidence type="ECO:0000256" key="2">
    <source>
        <dbReference type="ARBA" id="ARBA00005594"/>
    </source>
</evidence>
<keyword evidence="6 12" id="KW-0547">Nucleotide-binding</keyword>
<dbReference type="Gene3D" id="1.10.240.10">
    <property type="entry name" value="Tyrosyl-Transfer RNA Synthetase"/>
    <property type="match status" value="1"/>
</dbReference>
<accession>A0A5C3EYZ5</accession>
<feature type="compositionally biased region" description="Low complexity" evidence="13">
    <location>
        <begin position="416"/>
        <end position="465"/>
    </location>
</feature>
<feature type="compositionally biased region" description="Basic and acidic residues" evidence="13">
    <location>
        <begin position="406"/>
        <end position="415"/>
    </location>
</feature>
<keyword evidence="15" id="KW-1185">Reference proteome</keyword>
<keyword evidence="8 12" id="KW-0648">Protein biosynthesis</keyword>
<dbReference type="GO" id="GO:0006437">
    <property type="term" value="P:tyrosyl-tRNA aminoacylation"/>
    <property type="evidence" value="ECO:0007669"/>
    <property type="project" value="InterPro"/>
</dbReference>
<evidence type="ECO:0000256" key="4">
    <source>
        <dbReference type="ARBA" id="ARBA00022490"/>
    </source>
</evidence>
<organism evidence="14 15">
    <name type="scientific">Pseudozyma flocculosa</name>
    <dbReference type="NCBI Taxonomy" id="84751"/>
    <lineage>
        <taxon>Eukaryota</taxon>
        <taxon>Fungi</taxon>
        <taxon>Dikarya</taxon>
        <taxon>Basidiomycota</taxon>
        <taxon>Ustilaginomycotina</taxon>
        <taxon>Ustilaginomycetes</taxon>
        <taxon>Ustilaginales</taxon>
        <taxon>Ustilaginaceae</taxon>
        <taxon>Pseudozyma</taxon>
    </lineage>
</organism>
<gene>
    <name evidence="14" type="ORF">PSFLO_02755</name>
</gene>
<dbReference type="PRINTS" id="PR01040">
    <property type="entry name" value="TRNASYNTHTYR"/>
</dbReference>
<evidence type="ECO:0000256" key="9">
    <source>
        <dbReference type="ARBA" id="ARBA00023146"/>
    </source>
</evidence>
<dbReference type="GO" id="GO:0004831">
    <property type="term" value="F:tyrosine-tRNA ligase activity"/>
    <property type="evidence" value="ECO:0007669"/>
    <property type="project" value="UniProtKB-EC"/>
</dbReference>
<dbReference type="OrthoDB" id="197206at2759"/>
<dbReference type="Pfam" id="PF00579">
    <property type="entry name" value="tRNA-synt_1b"/>
    <property type="match status" value="1"/>
</dbReference>
<comment type="subcellular location">
    <subcellularLocation>
        <location evidence="1">Cytoplasm</location>
    </subcellularLocation>
</comment>
<keyword evidence="4" id="KW-0963">Cytoplasm</keyword>
<dbReference type="EC" id="6.1.1.1" evidence="3 12"/>
<evidence type="ECO:0000256" key="12">
    <source>
        <dbReference type="RuleBase" id="RU361234"/>
    </source>
</evidence>
<evidence type="ECO:0000256" key="10">
    <source>
        <dbReference type="ARBA" id="ARBA00033323"/>
    </source>
</evidence>
<dbReference type="Gene3D" id="3.40.50.620">
    <property type="entry name" value="HUPs"/>
    <property type="match status" value="1"/>
</dbReference>
<comment type="catalytic activity">
    <reaction evidence="11 12">
        <text>tRNA(Tyr) + L-tyrosine + ATP = L-tyrosyl-tRNA(Tyr) + AMP + diphosphate + H(+)</text>
        <dbReference type="Rhea" id="RHEA:10220"/>
        <dbReference type="Rhea" id="RHEA-COMP:9706"/>
        <dbReference type="Rhea" id="RHEA-COMP:9707"/>
        <dbReference type="ChEBI" id="CHEBI:15378"/>
        <dbReference type="ChEBI" id="CHEBI:30616"/>
        <dbReference type="ChEBI" id="CHEBI:33019"/>
        <dbReference type="ChEBI" id="CHEBI:58315"/>
        <dbReference type="ChEBI" id="CHEBI:78442"/>
        <dbReference type="ChEBI" id="CHEBI:78536"/>
        <dbReference type="ChEBI" id="CHEBI:456215"/>
        <dbReference type="EC" id="6.1.1.1"/>
    </reaction>
</comment>
<evidence type="ECO:0000313" key="14">
    <source>
        <dbReference type="EMBL" id="SPO37282.1"/>
    </source>
</evidence>
<evidence type="ECO:0000256" key="1">
    <source>
        <dbReference type="ARBA" id="ARBA00004496"/>
    </source>
</evidence>
<evidence type="ECO:0000256" key="7">
    <source>
        <dbReference type="ARBA" id="ARBA00022840"/>
    </source>
</evidence>
<evidence type="ECO:0000256" key="8">
    <source>
        <dbReference type="ARBA" id="ARBA00022917"/>
    </source>
</evidence>
<evidence type="ECO:0000256" key="11">
    <source>
        <dbReference type="ARBA" id="ARBA00048248"/>
    </source>
</evidence>
<dbReference type="SUPFAM" id="SSF52374">
    <property type="entry name" value="Nucleotidylyl transferase"/>
    <property type="match status" value="1"/>
</dbReference>
<dbReference type="AlphaFoldDB" id="A0A5C3EYZ5"/>
<dbReference type="InterPro" id="IPR002305">
    <property type="entry name" value="aa-tRNA-synth_Ic"/>
</dbReference>
<keyword evidence="9 12" id="KW-0030">Aminoacyl-tRNA synthetase</keyword>
<name>A0A5C3EYZ5_9BASI</name>
<dbReference type="EMBL" id="OOIP01000006">
    <property type="protein sequence ID" value="SPO37282.1"/>
    <property type="molecule type" value="Genomic_DNA"/>
</dbReference>
<dbReference type="GO" id="GO:0005737">
    <property type="term" value="C:cytoplasm"/>
    <property type="evidence" value="ECO:0007669"/>
    <property type="project" value="UniProtKB-SubCell"/>
</dbReference>
<dbReference type="InterPro" id="IPR050489">
    <property type="entry name" value="Tyr-tRNA_synthase"/>
</dbReference>
<protein>
    <recommendedName>
        <fullName evidence="3 12">Tyrosine--tRNA ligase</fullName>
        <ecNumber evidence="3 12">6.1.1.1</ecNumber>
    </recommendedName>
    <alternativeName>
        <fullName evidence="10 12">Tyrosyl-tRNA synthetase</fullName>
    </alternativeName>
</protein>
<feature type="region of interest" description="Disordered" evidence="13">
    <location>
        <begin position="406"/>
        <end position="487"/>
    </location>
</feature>
<evidence type="ECO:0000256" key="3">
    <source>
        <dbReference type="ARBA" id="ARBA00013160"/>
    </source>
</evidence>
<sequence length="487" mass="52713">MAATTSQASLSSTERFELITRDLAEVLGQDIIKSVLDKGERPLRLYWGTAPTGRPHIGYLVPLTKIADFLRAGVEVKVLLADIHAFLDNLKAPIELVRHRVNYYKAVLTAVFRSIGVPTDRLVFVVGSSYQLTEAYNMDNYRLCASVTEHDAKKAGAEVVKQVSSPLLSGLLYPGLQALDEQYLDVDVQFGGVDQRKIFTFAELYLPRLGYAKRAHLMNAMVPGLKGSKMSSSDAGSKIDFLDSPKEVTKKINDAVCAEGVVEDNGVLAFVRAVLFPIARLRAESGAAATAASTPDSGLSRNFVADDAPAGTLFSVVRPEKYGGSLHFARYEDLEADFSAKRLHPADLKKAVAEAINALLEPVQKLFESSEEFQKVKDAAYPEEVVVKKKKEKKINPRFAHLYTKEEGGTAESKEAALAAQAEAQAAKAQSKGAGAGAGKQQQQQQQQKGGQKPADAPADTKAPPSDQANETFVEATKLGVDQMSLQ</sequence>
<comment type="similarity">
    <text evidence="2 12">Belongs to the class-I aminoacyl-tRNA synthetase family.</text>
</comment>
<dbReference type="Proteomes" id="UP000323386">
    <property type="component" value="Unassembled WGS sequence"/>
</dbReference>